<feature type="region of interest" description="Disordered" evidence="1">
    <location>
        <begin position="840"/>
        <end position="865"/>
    </location>
</feature>
<gene>
    <name evidence="2" type="ORF">AK812_SmicGene18900</name>
</gene>
<dbReference type="PANTHER" id="PTHR45982:SF1">
    <property type="entry name" value="REGULATOR OF CHROMOSOME CONDENSATION"/>
    <property type="match status" value="1"/>
</dbReference>
<comment type="caution">
    <text evidence="2">The sequence shown here is derived from an EMBL/GenBank/DDBJ whole genome shotgun (WGS) entry which is preliminary data.</text>
</comment>
<dbReference type="InterPro" id="IPR029071">
    <property type="entry name" value="Ubiquitin-like_domsf"/>
</dbReference>
<name>A0A1Q9DTY4_SYMMI</name>
<feature type="compositionally biased region" description="Polar residues" evidence="1">
    <location>
        <begin position="754"/>
        <end position="772"/>
    </location>
</feature>
<dbReference type="SUPFAM" id="SSF88713">
    <property type="entry name" value="Glycoside hydrolase/deacetylase"/>
    <property type="match status" value="1"/>
</dbReference>
<dbReference type="InterPro" id="IPR051553">
    <property type="entry name" value="Ran_GTPase-activating"/>
</dbReference>
<dbReference type="CDD" id="cd17039">
    <property type="entry name" value="Ubl_ubiquitin_like"/>
    <property type="match status" value="1"/>
</dbReference>
<feature type="region of interest" description="Disordered" evidence="1">
    <location>
        <begin position="741"/>
        <end position="772"/>
    </location>
</feature>
<evidence type="ECO:0000313" key="3">
    <source>
        <dbReference type="Proteomes" id="UP000186817"/>
    </source>
</evidence>
<dbReference type="EMBL" id="LSRX01000390">
    <property type="protein sequence ID" value="OLP98629.1"/>
    <property type="molecule type" value="Genomic_DNA"/>
</dbReference>
<dbReference type="SUPFAM" id="SSF54236">
    <property type="entry name" value="Ubiquitin-like"/>
    <property type="match status" value="1"/>
</dbReference>
<dbReference type="Gene3D" id="3.20.20.370">
    <property type="entry name" value="Glycoside hydrolase/deacetylase"/>
    <property type="match status" value="1"/>
</dbReference>
<reference evidence="2 3" key="1">
    <citation type="submission" date="2016-02" db="EMBL/GenBank/DDBJ databases">
        <title>Genome analysis of coral dinoflagellate symbionts highlights evolutionary adaptations to a symbiotic lifestyle.</title>
        <authorList>
            <person name="Aranda M."/>
            <person name="Li Y."/>
            <person name="Liew Y.J."/>
            <person name="Baumgarten S."/>
            <person name="Simakov O."/>
            <person name="Wilson M."/>
            <person name="Piel J."/>
            <person name="Ashoor H."/>
            <person name="Bougouffa S."/>
            <person name="Bajic V.B."/>
            <person name="Ryu T."/>
            <person name="Ravasi T."/>
            <person name="Bayer T."/>
            <person name="Micklem G."/>
            <person name="Kim H."/>
            <person name="Bhak J."/>
            <person name="Lajeunesse T.C."/>
            <person name="Voolstra C.R."/>
        </authorList>
    </citation>
    <scope>NUCLEOTIDE SEQUENCE [LARGE SCALE GENOMIC DNA]</scope>
    <source>
        <strain evidence="2 3">CCMP2467</strain>
    </source>
</reference>
<keyword evidence="3" id="KW-1185">Reference proteome</keyword>
<dbReference type="InterPro" id="IPR009091">
    <property type="entry name" value="RCC1/BLIP-II"/>
</dbReference>
<protein>
    <recommendedName>
        <fullName evidence="4">Ubiquitin-like domain-containing protein</fullName>
    </recommendedName>
</protein>
<evidence type="ECO:0008006" key="4">
    <source>
        <dbReference type="Google" id="ProtNLM"/>
    </source>
</evidence>
<evidence type="ECO:0000256" key="1">
    <source>
        <dbReference type="SAM" id="MobiDB-lite"/>
    </source>
</evidence>
<organism evidence="2 3">
    <name type="scientific">Symbiodinium microadriaticum</name>
    <name type="common">Dinoflagellate</name>
    <name type="synonym">Zooxanthella microadriatica</name>
    <dbReference type="NCBI Taxonomy" id="2951"/>
    <lineage>
        <taxon>Eukaryota</taxon>
        <taxon>Sar</taxon>
        <taxon>Alveolata</taxon>
        <taxon>Dinophyceae</taxon>
        <taxon>Suessiales</taxon>
        <taxon>Symbiodiniaceae</taxon>
        <taxon>Symbiodinium</taxon>
    </lineage>
</organism>
<dbReference type="Proteomes" id="UP000186817">
    <property type="component" value="Unassembled WGS sequence"/>
</dbReference>
<accession>A0A1Q9DTY4</accession>
<dbReference type="InterPro" id="IPR011330">
    <property type="entry name" value="Glyco_hydro/deAcase_b/a-brl"/>
</dbReference>
<dbReference type="GO" id="GO:0005975">
    <property type="term" value="P:carbohydrate metabolic process"/>
    <property type="evidence" value="ECO:0007669"/>
    <property type="project" value="InterPro"/>
</dbReference>
<proteinExistence type="predicted"/>
<evidence type="ECO:0000313" key="2">
    <source>
        <dbReference type="EMBL" id="OLP98629.1"/>
    </source>
</evidence>
<dbReference type="SUPFAM" id="SSF50985">
    <property type="entry name" value="RCC1/BLIP-II"/>
    <property type="match status" value="1"/>
</dbReference>
<dbReference type="Gene3D" id="2.130.10.30">
    <property type="entry name" value="Regulator of chromosome condensation 1/beta-lactamase-inhibitor protein II"/>
    <property type="match status" value="2"/>
</dbReference>
<dbReference type="PANTHER" id="PTHR45982">
    <property type="entry name" value="REGULATOR OF CHROMOSOME CONDENSATION"/>
    <property type="match status" value="1"/>
</dbReference>
<dbReference type="OrthoDB" id="432158at2759"/>
<sequence length="1600" mass="174371">MSMTVTVTFLSGQMVPVVVQTDASADELKSRVQHACQVGIRDIVSQQGKLVQGSDKLCDKGVQDGDVLTATVHGTRIITRFASLEYPTGPAKWGSVFAAIRHDGHVLCWGNQRQGTSYKRVQEKLVHVLEIAATEEAFAATLADGSVVTWGDSEGGGDSSAVQDQLVSVRLIKATAAAFAALRADGHVVTWGCESFGGDSAAVQKDLQDVVAISTTEGAFAAKRSNGTVVTWGRACDGGDSRTVQHLLREVQQITACAGAFAALCSTAELVVWGSTQAKMLRSVRAVRASWGSFAAIRLDGSVVTCGQAADGGDSSGVQELLVGVQEIQASASAFAALRSDGRVVAWGDEENGSDCTAVQTQLQNVRQLRSTWSAFAALRLDGRVVTWGSLDDGADISSIEEELVDVVEVVATAAAFAALRSDGSVVTWGDAEYGGDCSMVQQQLQNVNEITASWRAFAAIRADGLIVAWGNPEDGGDTSLVQDDLASFRYGDEKGARNMSHALGDCYADDWAIPDAFRVASVLLRQVQSGSVAVLHMPQRGFRQHTLEVLRHFLQGLAQRQLRAVTLSQLADAALLGQKPAPGGAEDNEGQFSQSNHHRIGVLLALLATSFLCWPQQPRRLLTLSLSWSSSPLDAGWVTAENPGEDFNRQDYEDELSQAKGPLQVSGIDLAAKRAWTGISEPEPEQCCAFFIRVFQPICLILCESPLTQSEEMIKEATGNVCEHGPENTNYLSSLKDVRVEQGEAPKQPGQALAQQASSGEKGKNTTLKSPSLPWSSGGYSYWGFLPWRARRQVSPSHRVLWPAMFSWCLAGTLSDESSHEGIATDLPETTRPVCETHKVLDNSGDSTKSTAAKDFSDPTASMSTAASSFDEGIETEDIGTTMKLSFKTPQDHRVDVYFNSKPLCLRFSKSMPLTVTGIGTEFSGSARVMTSWVLTHVDDVPVDMDYKYAACQIREIQARHCPVLDLELSESAREFEDRKIHISFCFLLHGMLRCNTCPVLFKAEEVCGSYLLHVALVQITASTVKSNGGWVLQVKVSKAKHVLCNEIFGFFTGAHFRVGSFPAPIGGTKTFTFDSEKLTESQIWDVDTLGIRVFTFQENPLATVRNILETALLFVPDQTRGVESYFAKRNVEFLRNYVGASLKPRKDPGGPFLNLYPLQNAADIRSGDFLGVLRLDGLDPMLAWGSLESDGILLVGGTDRVIRPTNGIQRTPYQQWIEQDVGCRTAPFLSLLSLLFWRPSVLNRGAYPLPPCAAFSPPLLNEDLGKTALFSPTASQGRPRCATQHEGVHYSLFLGEYPDRGLYVIGVLTFYELDPIPPGEYLERGLPVRKVHDSGQDKEGAIHKLCASYHGGHNRDVNDPAQGAANAFFHKYEGLEYGYHAMLTGWIDTLRCKPPYDTPEYEKQCLTWEFIEVAVPIITRYIPTLEKPFLLTWNQHVTGSSFSNLSATALYREARLGKIPAVPEPDGILYPSVFNNGTRAASIAMAPWPQKVCDVFVCSMWKAGGVFKAIDNDFSCIEQTNVESQLQSDLRVQGMLLKDVYDLNVLEAPSARKDTCVHADPENPLCQLTGVYGLELPKLGTRPMYRHMCLGNLDPGVL</sequence>